<comment type="caution">
    <text evidence="2">The sequence shown here is derived from an EMBL/GenBank/DDBJ whole genome shotgun (WGS) entry which is preliminary data.</text>
</comment>
<feature type="region of interest" description="Disordered" evidence="1">
    <location>
        <begin position="118"/>
        <end position="167"/>
    </location>
</feature>
<dbReference type="AlphaFoldDB" id="A0AAV4MVH0"/>
<evidence type="ECO:0000313" key="3">
    <source>
        <dbReference type="Proteomes" id="UP001054945"/>
    </source>
</evidence>
<evidence type="ECO:0000313" key="2">
    <source>
        <dbReference type="EMBL" id="GIX76313.1"/>
    </source>
</evidence>
<gene>
    <name evidence="2" type="ORF">CEXT_499771</name>
</gene>
<keyword evidence="3" id="KW-1185">Reference proteome</keyword>
<proteinExistence type="predicted"/>
<feature type="compositionally biased region" description="Polar residues" evidence="1">
    <location>
        <begin position="150"/>
        <end position="166"/>
    </location>
</feature>
<name>A0AAV4MVH0_CAEEX</name>
<reference evidence="2 3" key="1">
    <citation type="submission" date="2021-06" db="EMBL/GenBank/DDBJ databases">
        <title>Caerostris extrusa draft genome.</title>
        <authorList>
            <person name="Kono N."/>
            <person name="Arakawa K."/>
        </authorList>
    </citation>
    <scope>NUCLEOTIDE SEQUENCE [LARGE SCALE GENOMIC DNA]</scope>
</reference>
<dbReference type="EMBL" id="BPLR01020245">
    <property type="protein sequence ID" value="GIX76313.1"/>
    <property type="molecule type" value="Genomic_DNA"/>
</dbReference>
<accession>A0AAV4MVH0</accession>
<evidence type="ECO:0000256" key="1">
    <source>
        <dbReference type="SAM" id="MobiDB-lite"/>
    </source>
</evidence>
<dbReference type="Proteomes" id="UP001054945">
    <property type="component" value="Unassembled WGS sequence"/>
</dbReference>
<sequence length="242" mass="27214">MREVKIASAAVASFQANVESQGRHSYWIFFSSFCSSSPEFAFFFSFSLPSCSEIPKDDYRARDSGIERYFGNLVHRHLIIGEEKKAFPSCELLELMTCHCVTCLLGCQPRTTAQLVNSSGRVTNAPPRPRQVFHSSHDERDKVRDAPSLGEQTATGTRGSPQQQRLSELAPRVAGKRRCHNLRRANVMDHVRTGPSVFITLDDRTQQIIERFQECVPPQCSGTSFIFAFWNASGENCFCCCC</sequence>
<feature type="compositionally biased region" description="Basic and acidic residues" evidence="1">
    <location>
        <begin position="135"/>
        <end position="145"/>
    </location>
</feature>
<protein>
    <submittedName>
        <fullName evidence="2">Uncharacterized protein</fullName>
    </submittedName>
</protein>
<organism evidence="2 3">
    <name type="scientific">Caerostris extrusa</name>
    <name type="common">Bark spider</name>
    <name type="synonym">Caerostris bankana</name>
    <dbReference type="NCBI Taxonomy" id="172846"/>
    <lineage>
        <taxon>Eukaryota</taxon>
        <taxon>Metazoa</taxon>
        <taxon>Ecdysozoa</taxon>
        <taxon>Arthropoda</taxon>
        <taxon>Chelicerata</taxon>
        <taxon>Arachnida</taxon>
        <taxon>Araneae</taxon>
        <taxon>Araneomorphae</taxon>
        <taxon>Entelegynae</taxon>
        <taxon>Araneoidea</taxon>
        <taxon>Araneidae</taxon>
        <taxon>Caerostris</taxon>
    </lineage>
</organism>